<evidence type="ECO:0000313" key="5">
    <source>
        <dbReference type="Proteomes" id="UP000254848"/>
    </source>
</evidence>
<dbReference type="EMBL" id="QRAP01000001">
    <property type="protein sequence ID" value="RDK96576.1"/>
    <property type="molecule type" value="Genomic_DNA"/>
</dbReference>
<dbReference type="PROSITE" id="PS01173">
    <property type="entry name" value="LIPASE_GDXG_HIS"/>
    <property type="match status" value="1"/>
</dbReference>
<dbReference type="InterPro" id="IPR002168">
    <property type="entry name" value="Lipase_GDXG_HIS_AS"/>
</dbReference>
<dbReference type="OrthoDB" id="9806180at2"/>
<evidence type="ECO:0000256" key="2">
    <source>
        <dbReference type="ARBA" id="ARBA00022801"/>
    </source>
</evidence>
<dbReference type="AlphaFoldDB" id="A0A370R2D3"/>
<reference evidence="4 5" key="1">
    <citation type="submission" date="2018-07" db="EMBL/GenBank/DDBJ databases">
        <title>Genomic Encyclopedia of Type Strains, Phase IV (KMG-IV): sequencing the most valuable type-strain genomes for metagenomic binning, comparative biology and taxonomic classification.</title>
        <authorList>
            <person name="Goeker M."/>
        </authorList>
    </citation>
    <scope>NUCLEOTIDE SEQUENCE [LARGE SCALE GENOMIC DNA]</scope>
    <source>
        <strain evidence="4 5">DSM 103736</strain>
    </source>
</reference>
<dbReference type="NCBIfam" id="NF007547">
    <property type="entry name" value="PRK10162.1"/>
    <property type="match status" value="1"/>
</dbReference>
<comment type="caution">
    <text evidence="4">The sequence shown here is derived from an EMBL/GenBank/DDBJ whole genome shotgun (WGS) entry which is preliminary data.</text>
</comment>
<dbReference type="PANTHER" id="PTHR48081:SF8">
    <property type="entry name" value="ALPHA_BETA HYDROLASE FOLD-3 DOMAIN-CONTAINING PROTEIN-RELATED"/>
    <property type="match status" value="1"/>
</dbReference>
<protein>
    <submittedName>
        <fullName evidence="4">Acetyl esterase</fullName>
    </submittedName>
</protein>
<dbReference type="RefSeq" id="WP_115456354.1">
    <property type="nucleotide sequence ID" value="NZ_QRAP01000001.1"/>
</dbReference>
<keyword evidence="2" id="KW-0378">Hydrolase</keyword>
<dbReference type="Pfam" id="PF07859">
    <property type="entry name" value="Abhydrolase_3"/>
    <property type="match status" value="1"/>
</dbReference>
<evidence type="ECO:0000256" key="1">
    <source>
        <dbReference type="ARBA" id="ARBA00010515"/>
    </source>
</evidence>
<proteinExistence type="inferred from homology"/>
<dbReference type="InterPro" id="IPR050300">
    <property type="entry name" value="GDXG_lipolytic_enzyme"/>
</dbReference>
<dbReference type="Proteomes" id="UP000254848">
    <property type="component" value="Unassembled WGS sequence"/>
</dbReference>
<name>A0A370R2D3_9GAMM</name>
<evidence type="ECO:0000259" key="3">
    <source>
        <dbReference type="Pfam" id="PF07859"/>
    </source>
</evidence>
<dbReference type="SUPFAM" id="SSF53474">
    <property type="entry name" value="alpha/beta-Hydrolases"/>
    <property type="match status" value="1"/>
</dbReference>
<gene>
    <name evidence="4" type="ORF">C8D90_1014</name>
</gene>
<dbReference type="InterPro" id="IPR013094">
    <property type="entry name" value="AB_hydrolase_3"/>
</dbReference>
<dbReference type="InterPro" id="IPR029058">
    <property type="entry name" value="AB_hydrolase_fold"/>
</dbReference>
<feature type="domain" description="Alpha/beta hydrolase fold-3" evidence="3">
    <location>
        <begin position="88"/>
        <end position="296"/>
    </location>
</feature>
<evidence type="ECO:0000313" key="4">
    <source>
        <dbReference type="EMBL" id="RDK96576.1"/>
    </source>
</evidence>
<organism evidence="4 5">
    <name type="scientific">Enterobacillus tribolii</name>
    <dbReference type="NCBI Taxonomy" id="1487935"/>
    <lineage>
        <taxon>Bacteria</taxon>
        <taxon>Pseudomonadati</taxon>
        <taxon>Pseudomonadota</taxon>
        <taxon>Gammaproteobacteria</taxon>
        <taxon>Enterobacterales</taxon>
        <taxon>Hafniaceae</taxon>
        <taxon>Enterobacillus</taxon>
    </lineage>
</organism>
<dbReference type="PANTHER" id="PTHR48081">
    <property type="entry name" value="AB HYDROLASE SUPERFAMILY PROTEIN C4A8.06C"/>
    <property type="match status" value="1"/>
</dbReference>
<dbReference type="Gene3D" id="3.40.50.1820">
    <property type="entry name" value="alpha/beta hydrolase"/>
    <property type="match status" value="1"/>
</dbReference>
<keyword evidence="5" id="KW-1185">Reference proteome</keyword>
<comment type="similarity">
    <text evidence="1">Belongs to the 'GDXG' lipolytic enzyme family.</text>
</comment>
<accession>A0A370R2D3</accession>
<dbReference type="GO" id="GO:0016787">
    <property type="term" value="F:hydrolase activity"/>
    <property type="evidence" value="ECO:0007669"/>
    <property type="project" value="UniProtKB-KW"/>
</dbReference>
<sequence length="320" mass="36545">MNENNKLDFLGQLSPEMIDVLRYQREHAASSGEMSLPEARLHYQQERRFWNEGGPQMERITDVDVPYEEGVVRTRLFCPQQRISNGCLFYLHGGGFVVGNLDTHDRIMRLLAQESGCVVIGVDYTLAPEARFPRAIKEIAAVSRFFRQHSTQYQLDLTCCGYAGDSAGALLALSACLWMRDHGEDISGIRALLLYYGLYGLQDSRTRRWYGGEWDGLTQVDLRYYQQMYLARESDMHSPHYCIFNNDLAHAMPACFIAACEFDPLRDDSETLATVLQEKNIHCEYRVYPGTLHAFLHYSRMMKAAGQAIADGAAFFRTFV</sequence>